<evidence type="ECO:0000256" key="3">
    <source>
        <dbReference type="ARBA" id="ARBA00023163"/>
    </source>
</evidence>
<dbReference type="PANTHER" id="PTHR44846">
    <property type="entry name" value="MANNOSYL-D-GLYCERATE TRANSPORT/METABOLISM SYSTEM REPRESSOR MNGR-RELATED"/>
    <property type="match status" value="1"/>
</dbReference>
<dbReference type="PANTHER" id="PTHR44846:SF17">
    <property type="entry name" value="GNTR-FAMILY TRANSCRIPTIONAL REGULATOR"/>
    <property type="match status" value="1"/>
</dbReference>
<sequence>MIEWALPSGECVMPKQQYQMLADELRKKIDSGEWPPGTKLPSRAQLCKEYGVSDTVVGKAMMLLRATGLTETLEGVGVFVADRS</sequence>
<accession>A0A562WMQ7</accession>
<dbReference type="EMBL" id="VLLP01000001">
    <property type="protein sequence ID" value="TWJ31623.1"/>
    <property type="molecule type" value="Genomic_DNA"/>
</dbReference>
<dbReference type="CDD" id="cd07377">
    <property type="entry name" value="WHTH_GntR"/>
    <property type="match status" value="1"/>
</dbReference>
<evidence type="ECO:0000256" key="1">
    <source>
        <dbReference type="ARBA" id="ARBA00023015"/>
    </source>
</evidence>
<evidence type="ECO:0000313" key="4">
    <source>
        <dbReference type="EMBL" id="TWJ31623.1"/>
    </source>
</evidence>
<name>A0A562WMQ7_9ACTN</name>
<reference evidence="4 5" key="1">
    <citation type="submission" date="2019-07" db="EMBL/GenBank/DDBJ databases">
        <title>R&amp;d 2014.</title>
        <authorList>
            <person name="Klenk H.-P."/>
        </authorList>
    </citation>
    <scope>NUCLEOTIDE SEQUENCE [LARGE SCALE GENOMIC DNA]</scope>
    <source>
        <strain evidence="4 5">DSM 43912</strain>
    </source>
</reference>
<dbReference type="Pfam" id="PF00392">
    <property type="entry name" value="GntR"/>
    <property type="match status" value="1"/>
</dbReference>
<dbReference type="InterPro" id="IPR050679">
    <property type="entry name" value="Bact_HTH_transcr_reg"/>
</dbReference>
<keyword evidence="2" id="KW-0238">DNA-binding</keyword>
<dbReference type="PROSITE" id="PS50949">
    <property type="entry name" value="HTH_GNTR"/>
    <property type="match status" value="1"/>
</dbReference>
<dbReference type="InterPro" id="IPR000524">
    <property type="entry name" value="Tscrpt_reg_HTH_GntR"/>
</dbReference>
<gene>
    <name evidence="4" type="ORF">JD81_05182</name>
</gene>
<comment type="caution">
    <text evidence="4">The sequence shown here is derived from an EMBL/GenBank/DDBJ whole genome shotgun (WGS) entry which is preliminary data.</text>
</comment>
<dbReference type="InterPro" id="IPR036390">
    <property type="entry name" value="WH_DNA-bd_sf"/>
</dbReference>
<dbReference type="InterPro" id="IPR036388">
    <property type="entry name" value="WH-like_DNA-bd_sf"/>
</dbReference>
<keyword evidence="1" id="KW-0805">Transcription regulation</keyword>
<keyword evidence="5" id="KW-1185">Reference proteome</keyword>
<dbReference type="GO" id="GO:0045892">
    <property type="term" value="P:negative regulation of DNA-templated transcription"/>
    <property type="evidence" value="ECO:0007669"/>
    <property type="project" value="TreeGrafter"/>
</dbReference>
<dbReference type="GO" id="GO:0003677">
    <property type="term" value="F:DNA binding"/>
    <property type="evidence" value="ECO:0007669"/>
    <property type="project" value="UniProtKB-KW"/>
</dbReference>
<proteinExistence type="predicted"/>
<evidence type="ECO:0000313" key="5">
    <source>
        <dbReference type="Proteomes" id="UP000319728"/>
    </source>
</evidence>
<protein>
    <submittedName>
        <fullName evidence="4">GntR family transcriptional regulator</fullName>
    </submittedName>
</protein>
<evidence type="ECO:0000256" key="2">
    <source>
        <dbReference type="ARBA" id="ARBA00023125"/>
    </source>
</evidence>
<dbReference type="SMART" id="SM00345">
    <property type="entry name" value="HTH_GNTR"/>
    <property type="match status" value="1"/>
</dbReference>
<keyword evidence="3" id="KW-0804">Transcription</keyword>
<dbReference type="Proteomes" id="UP000319728">
    <property type="component" value="Unassembled WGS sequence"/>
</dbReference>
<dbReference type="SUPFAM" id="SSF46785">
    <property type="entry name" value="Winged helix' DNA-binding domain"/>
    <property type="match status" value="1"/>
</dbReference>
<dbReference type="Gene3D" id="1.10.10.10">
    <property type="entry name" value="Winged helix-like DNA-binding domain superfamily/Winged helix DNA-binding domain"/>
    <property type="match status" value="1"/>
</dbReference>
<dbReference type="GO" id="GO:0003700">
    <property type="term" value="F:DNA-binding transcription factor activity"/>
    <property type="evidence" value="ECO:0007669"/>
    <property type="project" value="InterPro"/>
</dbReference>
<organism evidence="4 5">
    <name type="scientific">Micromonospora sagamiensis</name>
    <dbReference type="NCBI Taxonomy" id="47875"/>
    <lineage>
        <taxon>Bacteria</taxon>
        <taxon>Bacillati</taxon>
        <taxon>Actinomycetota</taxon>
        <taxon>Actinomycetes</taxon>
        <taxon>Micromonosporales</taxon>
        <taxon>Micromonosporaceae</taxon>
        <taxon>Micromonospora</taxon>
    </lineage>
</organism>
<dbReference type="AlphaFoldDB" id="A0A562WMQ7"/>